<dbReference type="AlphaFoldDB" id="A0A5A7N724"/>
<dbReference type="NCBIfam" id="NF002769">
    <property type="entry name" value="PRK02853.1"/>
    <property type="match status" value="1"/>
</dbReference>
<gene>
    <name evidence="2" type="ORF">JCM17846_18150</name>
</gene>
<evidence type="ECO:0000313" key="2">
    <source>
        <dbReference type="EMBL" id="GER04133.1"/>
    </source>
</evidence>
<dbReference type="PIRSF" id="PIRSF032146">
    <property type="entry name" value="UCP032146"/>
    <property type="match status" value="1"/>
</dbReference>
<dbReference type="EMBL" id="BKCN01000008">
    <property type="protein sequence ID" value="GER04133.1"/>
    <property type="molecule type" value="Genomic_DNA"/>
</dbReference>
<keyword evidence="3" id="KW-1185">Reference proteome</keyword>
<dbReference type="HAMAP" id="MF_00678">
    <property type="entry name" value="UPF0262"/>
    <property type="match status" value="1"/>
</dbReference>
<sequence>MKNEDGMGFEDGDPLCRLIDVALDEASIVRWNADIDHERRVAIFDLLQQNYFDPVLPMPGGYEGPYRLLLRLEEGRLLFELSDQDDHFLEAFRLPLTPFRRVIKDYFAVCDSYFQAIKTASPGQIEAIDMGRRGLHNDGSALLAERLKDKVLVDQNTARRLFTLICVLHIRG</sequence>
<accession>A0A5A7N724</accession>
<name>A0A5A7N724_9PROT</name>
<proteinExistence type="inferred from homology"/>
<protein>
    <recommendedName>
        <fullName evidence="1">UPF0262 protein JCM17846_18150</fullName>
    </recommendedName>
</protein>
<dbReference type="Pfam" id="PF06793">
    <property type="entry name" value="UPF0262"/>
    <property type="match status" value="1"/>
</dbReference>
<evidence type="ECO:0000256" key="1">
    <source>
        <dbReference type="HAMAP-Rule" id="MF_00678"/>
    </source>
</evidence>
<dbReference type="RefSeq" id="WP_281299800.1">
    <property type="nucleotide sequence ID" value="NZ_BKCN01000008.1"/>
</dbReference>
<reference evidence="2 3" key="1">
    <citation type="submission" date="2019-09" db="EMBL/GenBank/DDBJ databases">
        <title>NBRP : Genome information of microbial organism related human and environment.</title>
        <authorList>
            <person name="Hattori M."/>
            <person name="Oshima K."/>
            <person name="Inaba H."/>
            <person name="Suda W."/>
            <person name="Sakamoto M."/>
            <person name="Iino T."/>
            <person name="Kitahara M."/>
            <person name="Oshida Y."/>
            <person name="Iida T."/>
            <person name="Kudo T."/>
            <person name="Itoh T."/>
            <person name="Ohkuma M."/>
        </authorList>
    </citation>
    <scope>NUCLEOTIDE SEQUENCE [LARGE SCALE GENOMIC DNA]</scope>
    <source>
        <strain evidence="2 3">Q-1</strain>
    </source>
</reference>
<organism evidence="2 3">
    <name type="scientific">Iodidimonas nitroreducens</name>
    <dbReference type="NCBI Taxonomy" id="1236968"/>
    <lineage>
        <taxon>Bacteria</taxon>
        <taxon>Pseudomonadati</taxon>
        <taxon>Pseudomonadota</taxon>
        <taxon>Alphaproteobacteria</taxon>
        <taxon>Iodidimonadales</taxon>
        <taxon>Iodidimonadaceae</taxon>
        <taxon>Iodidimonas</taxon>
    </lineage>
</organism>
<dbReference type="InterPro" id="IPR008321">
    <property type="entry name" value="UCP032146"/>
</dbReference>
<dbReference type="Proteomes" id="UP000324996">
    <property type="component" value="Unassembled WGS sequence"/>
</dbReference>
<evidence type="ECO:0000313" key="3">
    <source>
        <dbReference type="Proteomes" id="UP000324996"/>
    </source>
</evidence>
<comment type="caution">
    <text evidence="2">The sequence shown here is derived from an EMBL/GenBank/DDBJ whole genome shotgun (WGS) entry which is preliminary data.</text>
</comment>
<comment type="similarity">
    <text evidence="1">Belongs to the UPF0262 family.</text>
</comment>